<feature type="compositionally biased region" description="Basic and acidic residues" evidence="2">
    <location>
        <begin position="2677"/>
        <end position="2690"/>
    </location>
</feature>
<feature type="region of interest" description="Disordered" evidence="2">
    <location>
        <begin position="56"/>
        <end position="84"/>
    </location>
</feature>
<feature type="compositionally biased region" description="Polar residues" evidence="2">
    <location>
        <begin position="149"/>
        <end position="164"/>
    </location>
</feature>
<feature type="coiled-coil region" evidence="1">
    <location>
        <begin position="1804"/>
        <end position="1909"/>
    </location>
</feature>
<feature type="compositionally biased region" description="Basic and acidic residues" evidence="2">
    <location>
        <begin position="2989"/>
        <end position="2998"/>
    </location>
</feature>
<feature type="compositionally biased region" description="Basic and acidic residues" evidence="2">
    <location>
        <begin position="2829"/>
        <end position="2844"/>
    </location>
</feature>
<feature type="compositionally biased region" description="Low complexity" evidence="2">
    <location>
        <begin position="3014"/>
        <end position="3023"/>
    </location>
</feature>
<feature type="coiled-coil region" evidence="1">
    <location>
        <begin position="1328"/>
        <end position="1355"/>
    </location>
</feature>
<proteinExistence type="predicted"/>
<feature type="compositionally biased region" description="Basic and acidic residues" evidence="2">
    <location>
        <begin position="2913"/>
        <end position="2927"/>
    </location>
</feature>
<feature type="coiled-coil region" evidence="1">
    <location>
        <begin position="799"/>
        <end position="833"/>
    </location>
</feature>
<feature type="compositionally biased region" description="Basic and acidic residues" evidence="2">
    <location>
        <begin position="2724"/>
        <end position="2759"/>
    </location>
</feature>
<feature type="compositionally biased region" description="Polar residues" evidence="2">
    <location>
        <begin position="74"/>
        <end position="84"/>
    </location>
</feature>
<sequence length="3115" mass="362561">MEINALWTILCNLLFVLLASSRDVNRNKSHRFKKELMLSPLYQNLIRSNQVQHDKNYEDGNSIINDGGDEETHSPNSSFSGVSENYTVKGKPSYYSYIKRGDIYTNSSNTNKSLNDNNKLNTISNTFIQNSNIPKTQNKTTESKPPPNVNQESPSPKQAPSKSTQIFNTTNNIDYFDISYENNSYLISQLSPHYAYIYFFDEFKHYASYHKEIQSYYDNIHNSKVKFLLEEVSKAINSCNKEKNALKELINILENPQMLKTQRESYDVKLLEYEDKKQAFTGCLVNKNQENVLQIKNINIEIRDLIEKLTCSQKCETKVYFDMIKTYLVEFKKMPYENYNTFIKQYKNSYYSGVDMITKIEKLIDNPVTINSIKFTQKEMEYIIDRFEYHLEKAKHSIDQVTTLFHRVNLTNVIKNRFKDHYFNIGYNYSIFRFSKDSLNMLNKALIHKEEIIHNLLGELIGDLEKKISKLLDSEYSITESNNIILQSEETLKLGEDAYNKNIKLIEGLTLYPHLEINKFKKDYEDNMNNLRQYIMYIQSYVTSIKNAYEYNVLEKNSIENIQKNIPSNCNAQEKVDKLLNIIDSISYRKSSVSDTFKKMKDSYKEIEKLKIKIQELIVSIEKKQQYVEKLIKKEKEIGILKEDTKNTMEYIKGIIEKIKELISVNKDFNKKFQQVEQLINEAHYNKDQLEHKKKDLHTKMKEILHTFHARDLQLFLDNLSQFLKDQEALYQNADTKEKLDQLTKTVKEKQDKLREMKCDDIPNIIENLKKESHNILNLKDDVINKQFENMRTEMSSSLDQMTKEYNALKSSIEEYKAEKKKIENHKQNIIKRKNIFIIDEHENDEDVLEGKNTYNEFISNKDTILERESAIRNQLNILKEKRRNIKTTLQTYSDTIQKLETYTEKKDTEAKMLLEKLNTQMENFKLNEAEKSFNDCKSIVSNTINEVENENKNIDTIKRVNIAMKRSRINKESVEQLIRNKDNLLKEKIKKHYQKINIDELIGQNAKEYLLENLEREKAIINEKLNDSRLNDLKLQIEKTLSYCEKSRENFKGNNGTHPEELNESEIEWESTKGKIEILNSNYQALNKITDYIINKQNDEIIVLIDREINGKGKSIEFKIEKRTHALEKMKTKLSSFGTTEDVKKYQSEINEELIKLKEMSTVVLNKIDQNQNQLINIKTKPSDYVQESNGIKNKQIESNKEKDKKIVYNTNRSDIEKVYKNITDIYNELDNLEKEEITSHDVDNIEMQYDRLLINFFVQKINEENTKAKEIMEKIKSHIEKIEKSIQAKIFDQTRKRPIEFEFSQYQQISLTNSKKIAEIVQHALNKKGEAERSKETNEVKSIKNEVNTYMQQVIDEYNSMQRILGDIKNVNDLLISTDGKRIAEEIYKSTNEAENFEKQAIEELNKIRTIIDEIENKTSQEMGSEHNIHINLEDKQIDEGLYKIRQIHEAVTNKKIEMNELLSKTKSSKENCLSQVRNAKRGKIKIDFLNNNKQNINLDATTMKNVNINIYMCMEHAKKVNIIEDDAVKEHDLFLKHEIDINRLLILGIETKSKKRKNEATKIMAQIEDKYSIIKTELQKSSENLKLLNEKYNLSKEESMLANPTSMEANEAIQYNIRKMKQNLLYIDNIAKEIDTILTNAKDSIRSISQISKLDGNNTLQMVEKEAEDYVKYLDKITKEKELMQYKHKDLDLIQSDIENIEKELKNHRKLFEIGLLNKISEIAKMRKLYMDSAEQLLNSSISNFATLFNGFNLKKYKIETNLDVHKGKISEFRTQFLQPYESIQNKEKSILDPSIDFSGAKNLREEAQKEEKNIENIDKRTKKYLSDIKKMESFTFIRKMRQTLDELNKTFKQKYAEIEGDHADIEKITEDIKNLNDESSSSAKLQQAEDKNSQMKAKANHYSLKNEAYTILEQIVKSANFVGITIVTELQPSDLAAKARLQEAPELQFKPKDKLTLESGQFLENTNELDIHENVQAAYNAVLQMYKYSDDIDRKKEECEQLVNEGKDICLKIKSINEIKVMIQKSKNKESVLSAKVNYTFTKLSELYNIKRNDENCDDILETPSREELKKLRDAFNEEKGTIANLAKLNGYKTDFESHIHNLNGLAKIVDNLKASETLPKNIGETKTSINLISTKLVTIEKEIESINSSFDQLLEKGKKCEMIKYKLVRDGLSTKINDNSAFIKDIQKKATEYLTYIQNNYISIFKDIDMLNENLDGKSASTYTKTKIEEANDLYAQLIAAVIEYKGIANSIRKEFIDVNEHTEIATFENSVKMLKDHYDDLINKKNRITELHNKINLTKLHEIKATSDKYVDIADLLGEVVQDQRKKLQEAQNELDTLKDHIEVKEKELINLDSSSTLVSIKAFDEIYDNIKYNVDELHRIEVTNINELKKGKKYEEIVSHLLNKRAMLQDDLHNYEEKDKLENKNIEMSNEDNNQVRQTSEVIKKLENEFQNLLKIIQQNNNICSNNNIKHFISDVLKKVETIRERFVQNFPEREKYHQIEINYNDIKGIVNEVATNPEISIFTENINTYIQQKIRSVHNSEDTEKIKDIIEDVTNNYRTIKSKLPQVNNALDRIQIKKNEMDTFFESLSKENVNNYNSAKNFIDDSDKIIKHLADQVSKMSSLINYSEREIKELEEKMYSILNRPVIDNSASEQIKVLSDTQRNDIDEAQKENSAEEQDKLFGDTQESYTDETQKEKLAEEQDNLLSDTQGNVTDESQKEKSTEEQDKLLSDTQESHTDESQEHNSAEKSIKLLSDTQGNDIDEAQKENSAEEQDTLLGDTQRNDTDQAQKQNSAEEQDKLLGDTQRNDTDQAQKQNSAEEQDKLLGDTQRNDTDQAQKQNSAEEQDKLLGDTQESHTDEAPKHNSAEKQDKLLGDTQESHTDEAPKHNSAEKPIKLLSDTQGNDADKAPKHNSAEKPIKLFGDTQESHTDEAPKHNSAEKPIKLFGDTQESHTDEAPKHNSAEKPIKLLSDTQGNDTDEAQERKSDDKQILNLDKQQIHSDEGNTNDVNTTDSTNGEKQTREEESQNEDHSQSWGVHSRIRLAGGIILGLSVFSGAVLISFRHKDEEEENKDPESIRDQFECNGIFNADDKEEVIEVCFENSDYSD</sequence>
<feature type="coiled-coil region" evidence="1">
    <location>
        <begin position="2320"/>
        <end position="2354"/>
    </location>
</feature>
<feature type="coiled-coil region" evidence="1">
    <location>
        <begin position="733"/>
        <end position="760"/>
    </location>
</feature>
<feature type="coiled-coil region" evidence="1">
    <location>
        <begin position="673"/>
        <end position="707"/>
    </location>
</feature>
<feature type="compositionally biased region" description="Basic and acidic residues" evidence="2">
    <location>
        <begin position="2853"/>
        <end position="2903"/>
    </location>
</feature>
<reference evidence="4" key="1">
    <citation type="journal article" date="2012" name="Nat. Genet.">
        <title>Plasmodium cynomolgi genome sequences provide insight into Plasmodium vivax and the monkey malaria clade.</title>
        <authorList>
            <person name="Tachibana S."/>
            <person name="Sullivan S.A."/>
            <person name="Kawai S."/>
            <person name="Nakamura S."/>
            <person name="Kim H.R."/>
            <person name="Goto N."/>
            <person name="Arisue N."/>
            <person name="Palacpac N.M.Q."/>
            <person name="Honma H."/>
            <person name="Yagi M."/>
            <person name="Tougan T."/>
            <person name="Katakai Y."/>
            <person name="Kaneko O."/>
            <person name="Mita T."/>
            <person name="Kita K."/>
            <person name="Yasutomi Y."/>
            <person name="Sutton P.L."/>
            <person name="Shakhbatyan R."/>
            <person name="Horii T."/>
            <person name="Yasunaga T."/>
            <person name="Barnwell J.W."/>
            <person name="Escalante A.A."/>
            <person name="Carlton J.M."/>
            <person name="Tanabe K."/>
        </authorList>
    </citation>
    <scope>NUCLEOTIDE SEQUENCE</scope>
    <source>
        <strain evidence="4">Berok</strain>
    </source>
</reference>
<dbReference type="VEuPathDB" id="PlasmoDB:PCYB_081060"/>
<accession>I6QU33</accession>
<dbReference type="VEuPathDB" id="PlasmoDB:PcyM_0424000"/>
<feature type="coiled-coil region" evidence="1">
    <location>
        <begin position="1217"/>
        <end position="1283"/>
    </location>
</feature>
<evidence type="ECO:0000256" key="3">
    <source>
        <dbReference type="SAM" id="SignalP"/>
    </source>
</evidence>
<feature type="region of interest" description="Disordered" evidence="2">
    <location>
        <begin position="2677"/>
        <end position="3043"/>
    </location>
</feature>
<reference evidence="4" key="2">
    <citation type="submission" date="2012-01" db="EMBL/GenBank/DDBJ databases">
        <authorList>
            <person name="Tachibana S.-I."/>
            <person name="Sullivan S.A."/>
            <person name="Barnwell J.W."/>
            <person name="Carlton J.M."/>
            <person name="Tanabe K."/>
        </authorList>
    </citation>
    <scope>NUCLEOTIDE SEQUENCE</scope>
    <source>
        <strain evidence="4">Berok</strain>
    </source>
</reference>
<feature type="signal peptide" evidence="3">
    <location>
        <begin position="1"/>
        <end position="21"/>
    </location>
</feature>
<feature type="coiled-coil region" evidence="1">
    <location>
        <begin position="2405"/>
        <end position="2470"/>
    </location>
</feature>
<gene>
    <name evidence="4" type="primary">RBP2B</name>
</gene>
<keyword evidence="3" id="KW-0732">Signal</keyword>
<evidence type="ECO:0000256" key="2">
    <source>
        <dbReference type="SAM" id="MobiDB-lite"/>
    </source>
</evidence>
<protein>
    <submittedName>
        <fullName evidence="4">Reticulocyte-binding protein 2b</fullName>
    </submittedName>
</protein>
<evidence type="ECO:0000313" key="4">
    <source>
        <dbReference type="EMBL" id="AFM44720.1"/>
    </source>
</evidence>
<feature type="chain" id="PRO_5003705891" evidence="3">
    <location>
        <begin position="22"/>
        <end position="3115"/>
    </location>
</feature>
<feature type="compositionally biased region" description="Basic and acidic residues" evidence="2">
    <location>
        <begin position="2934"/>
        <end position="2951"/>
    </location>
</feature>
<name>I6QU33_9APIC</name>
<feature type="region of interest" description="Disordered" evidence="2">
    <location>
        <begin position="126"/>
        <end position="164"/>
    </location>
</feature>
<evidence type="ECO:0000256" key="1">
    <source>
        <dbReference type="SAM" id="Coils"/>
    </source>
</evidence>
<feature type="compositionally biased region" description="Polar residues" evidence="2">
    <location>
        <begin position="126"/>
        <end position="140"/>
    </location>
</feature>
<feature type="coiled-coil region" evidence="1">
    <location>
        <begin position="1567"/>
        <end position="1601"/>
    </location>
</feature>
<feature type="compositionally biased region" description="Basic and acidic residues" evidence="2">
    <location>
        <begin position="2805"/>
        <end position="2820"/>
    </location>
</feature>
<feature type="compositionally biased region" description="Polar residues" evidence="2">
    <location>
        <begin position="2712"/>
        <end position="2723"/>
    </location>
</feature>
<feature type="compositionally biased region" description="Basic and acidic residues" evidence="2">
    <location>
        <begin position="2958"/>
        <end position="2975"/>
    </location>
</feature>
<dbReference type="EMBL" id="JQ422039">
    <property type="protein sequence ID" value="AFM44720.1"/>
    <property type="molecule type" value="Genomic_DNA"/>
</dbReference>
<keyword evidence="1" id="KW-0175">Coiled coil</keyword>
<feature type="compositionally biased region" description="Basic and acidic residues" evidence="2">
    <location>
        <begin position="3027"/>
        <end position="3040"/>
    </location>
</feature>
<organism evidence="4">
    <name type="scientific">Plasmodium cynomolgi</name>
    <dbReference type="NCBI Taxonomy" id="5827"/>
    <lineage>
        <taxon>Eukaryota</taxon>
        <taxon>Sar</taxon>
        <taxon>Alveolata</taxon>
        <taxon>Apicomplexa</taxon>
        <taxon>Aconoidasida</taxon>
        <taxon>Haemosporida</taxon>
        <taxon>Plasmodiidae</taxon>
        <taxon>Plasmodium</taxon>
        <taxon>Plasmodium (Plasmodium)</taxon>
    </lineage>
</organism>